<keyword evidence="1" id="KW-0175">Coiled coil</keyword>
<organism evidence="3 4">
    <name type="scientific">Saccharibacillus kuerlensis</name>
    <dbReference type="NCBI Taxonomy" id="459527"/>
    <lineage>
        <taxon>Bacteria</taxon>
        <taxon>Bacillati</taxon>
        <taxon>Bacillota</taxon>
        <taxon>Bacilli</taxon>
        <taxon>Bacillales</taxon>
        <taxon>Paenibacillaceae</taxon>
        <taxon>Saccharibacillus</taxon>
    </lineage>
</organism>
<sequence length="308" mass="36641">MYASRLIYRESQKKLAEMTDGLESEVSEKLSFLFGEVIKNHEAFLKREILNLKNAKKQVTEDCEKLSKKENTKKEIKSLKKYRSKTDRKIKRLENFLGTTDFKKKLEKKSEKIMLHSKCVYVIAKEINSRIEEQTDEKMIEYATMMHDAIKLIDSSYKHSIKSSRLLKDLTGERFFEEALTEIELHKIARAITLHNKREKIYKGTRYTEEERLACILHDADKISKIFKKSSWKKKGKYLKVKKYEKVQKKIRKTLLFIESEKLLEEYRRQIISRERDSLRLYKFITLKKDFQPANQPQVVKASARIQA</sequence>
<evidence type="ECO:0000256" key="1">
    <source>
        <dbReference type="SAM" id="Coils"/>
    </source>
</evidence>
<dbReference type="SUPFAM" id="SSF109604">
    <property type="entry name" value="HD-domain/PDEase-like"/>
    <property type="match status" value="1"/>
</dbReference>
<accession>A0ABQ2L629</accession>
<gene>
    <name evidence="3" type="ORF">GCM10010969_23210</name>
</gene>
<feature type="domain" description="HD" evidence="2">
    <location>
        <begin position="116"/>
        <end position="224"/>
    </location>
</feature>
<name>A0ABQ2L629_9BACL</name>
<evidence type="ECO:0000313" key="3">
    <source>
        <dbReference type="EMBL" id="GGO01193.1"/>
    </source>
</evidence>
<comment type="caution">
    <text evidence="3">The sequence shown here is derived from an EMBL/GenBank/DDBJ whole genome shotgun (WGS) entry which is preliminary data.</text>
</comment>
<reference evidence="4" key="1">
    <citation type="journal article" date="2019" name="Int. J. Syst. Evol. Microbiol.">
        <title>The Global Catalogue of Microorganisms (GCM) 10K type strain sequencing project: providing services to taxonomists for standard genome sequencing and annotation.</title>
        <authorList>
            <consortium name="The Broad Institute Genomics Platform"/>
            <consortium name="The Broad Institute Genome Sequencing Center for Infectious Disease"/>
            <person name="Wu L."/>
            <person name="Ma J."/>
        </authorList>
    </citation>
    <scope>NUCLEOTIDE SEQUENCE [LARGE SCALE GENOMIC DNA]</scope>
    <source>
        <strain evidence="4">CGMCC 1.6964</strain>
    </source>
</reference>
<dbReference type="EMBL" id="BMLN01000006">
    <property type="protein sequence ID" value="GGO01193.1"/>
    <property type="molecule type" value="Genomic_DNA"/>
</dbReference>
<dbReference type="Gene3D" id="1.10.3210.10">
    <property type="entry name" value="Hypothetical protein af1432"/>
    <property type="match status" value="1"/>
</dbReference>
<dbReference type="InterPro" id="IPR006674">
    <property type="entry name" value="HD_domain"/>
</dbReference>
<dbReference type="Proteomes" id="UP000606653">
    <property type="component" value="Unassembled WGS sequence"/>
</dbReference>
<protein>
    <recommendedName>
        <fullName evidence="2">HD domain-containing protein</fullName>
    </recommendedName>
</protein>
<dbReference type="Pfam" id="PF01966">
    <property type="entry name" value="HD"/>
    <property type="match status" value="1"/>
</dbReference>
<feature type="coiled-coil region" evidence="1">
    <location>
        <begin position="42"/>
        <end position="69"/>
    </location>
</feature>
<proteinExistence type="predicted"/>
<evidence type="ECO:0000259" key="2">
    <source>
        <dbReference type="Pfam" id="PF01966"/>
    </source>
</evidence>
<keyword evidence="4" id="KW-1185">Reference proteome</keyword>
<evidence type="ECO:0000313" key="4">
    <source>
        <dbReference type="Proteomes" id="UP000606653"/>
    </source>
</evidence>